<dbReference type="Gene3D" id="3.40.109.10">
    <property type="entry name" value="NADH Oxidase"/>
    <property type="match status" value="1"/>
</dbReference>
<comment type="caution">
    <text evidence="2">The sequence shown here is derived from an EMBL/GenBank/DDBJ whole genome shotgun (WGS) entry which is preliminary data.</text>
</comment>
<name>A0ABV9RAZ7_9PSEU</name>
<gene>
    <name evidence="2" type="ORF">ACFPEL_02670</name>
</gene>
<dbReference type="PANTHER" id="PTHR23026:SF123">
    <property type="entry name" value="NAD(P)H NITROREDUCTASE RV3131-RELATED"/>
    <property type="match status" value="1"/>
</dbReference>
<sequence>MTTPTTDTVRAALRDAVATSLRAPSEHNAQPWRWVLASDHLDLHIDRGRRLPFTDERGHGVLLGCGCALHHLRVALADRGWHARVRHQPENPDEPEGRPLARVRIRPAEGGVDKDVHQQAAAIDRRHTDRRRFSSRSVPPDVLGALGDAARPFGGVLHVAFGAHRALFAEAMREAAERQPEQEGYAAELYRWTHRYAGARDGIPAAARLEGPPPSYRDLVLRWFPRGTLRQPHGGMDHEDASMLAILTAVDEEPVSVLRAGESLSAVLLEATALGLATTPITQVLEVAETRERLRHLVVGAHRAPVVALRIGWPSERGDPLHPTPRRPLDHVLTEVD</sequence>
<evidence type="ECO:0000313" key="3">
    <source>
        <dbReference type="Proteomes" id="UP001595909"/>
    </source>
</evidence>
<reference evidence="3" key="1">
    <citation type="journal article" date="2019" name="Int. J. Syst. Evol. Microbiol.">
        <title>The Global Catalogue of Microorganisms (GCM) 10K type strain sequencing project: providing services to taxonomists for standard genome sequencing and annotation.</title>
        <authorList>
            <consortium name="The Broad Institute Genomics Platform"/>
            <consortium name="The Broad Institute Genome Sequencing Center for Infectious Disease"/>
            <person name="Wu L."/>
            <person name="Ma J."/>
        </authorList>
    </citation>
    <scope>NUCLEOTIDE SEQUENCE [LARGE SCALE GENOMIC DNA]</scope>
    <source>
        <strain evidence="3">CCUG 50347</strain>
    </source>
</reference>
<dbReference type="EMBL" id="JBHSIM010000003">
    <property type="protein sequence ID" value="MFC4831304.1"/>
    <property type="molecule type" value="Genomic_DNA"/>
</dbReference>
<dbReference type="InterPro" id="IPR050627">
    <property type="entry name" value="Nitroreductase/BluB"/>
</dbReference>
<dbReference type="RefSeq" id="WP_274186914.1">
    <property type="nucleotide sequence ID" value="NZ_BAABHN010000003.1"/>
</dbReference>
<organism evidence="2 3">
    <name type="scientific">Actinomycetospora chibensis</name>
    <dbReference type="NCBI Taxonomy" id="663606"/>
    <lineage>
        <taxon>Bacteria</taxon>
        <taxon>Bacillati</taxon>
        <taxon>Actinomycetota</taxon>
        <taxon>Actinomycetes</taxon>
        <taxon>Pseudonocardiales</taxon>
        <taxon>Pseudonocardiaceae</taxon>
        <taxon>Actinomycetospora</taxon>
    </lineage>
</organism>
<accession>A0ABV9RAZ7</accession>
<dbReference type="PANTHER" id="PTHR23026">
    <property type="entry name" value="NADPH NITROREDUCTASE"/>
    <property type="match status" value="1"/>
</dbReference>
<feature type="compositionally biased region" description="Basic and acidic residues" evidence="1">
    <location>
        <begin position="327"/>
        <end position="337"/>
    </location>
</feature>
<dbReference type="InterPro" id="IPR000415">
    <property type="entry name" value="Nitroreductase-like"/>
</dbReference>
<evidence type="ECO:0000313" key="2">
    <source>
        <dbReference type="EMBL" id="MFC4831304.1"/>
    </source>
</evidence>
<proteinExistence type="predicted"/>
<dbReference type="NCBIfam" id="NF047509">
    <property type="entry name" value="Rv3131_FMN_oxido"/>
    <property type="match status" value="1"/>
</dbReference>
<dbReference type="SUPFAM" id="SSF55469">
    <property type="entry name" value="FMN-dependent nitroreductase-like"/>
    <property type="match status" value="2"/>
</dbReference>
<keyword evidence="3" id="KW-1185">Reference proteome</keyword>
<dbReference type="Proteomes" id="UP001595909">
    <property type="component" value="Unassembled WGS sequence"/>
</dbReference>
<evidence type="ECO:0000256" key="1">
    <source>
        <dbReference type="SAM" id="MobiDB-lite"/>
    </source>
</evidence>
<feature type="region of interest" description="Disordered" evidence="1">
    <location>
        <begin position="314"/>
        <end position="337"/>
    </location>
</feature>
<protein>
    <submittedName>
        <fullName evidence="2">Acg family FMN-binding oxidoreductase</fullName>
    </submittedName>
</protein>